<reference evidence="2" key="1">
    <citation type="submission" date="2022-10" db="EMBL/GenBank/DDBJ databases">
        <title>Novel sulphate-reducing endosymbionts in the free-living metamonad Anaeramoeba.</title>
        <authorList>
            <person name="Jerlstrom-Hultqvist J."/>
            <person name="Cepicka I."/>
            <person name="Gallot-Lavallee L."/>
            <person name="Salas-Leiva D."/>
            <person name="Curtis B.A."/>
            <person name="Zahonova K."/>
            <person name="Pipaliya S."/>
            <person name="Dacks J."/>
            <person name="Roger A.J."/>
        </authorList>
    </citation>
    <scope>NUCLEOTIDE SEQUENCE</scope>
    <source>
        <strain evidence="2">BMAN</strain>
    </source>
</reference>
<evidence type="ECO:0000313" key="3">
    <source>
        <dbReference type="Proteomes" id="UP001149090"/>
    </source>
</evidence>
<feature type="transmembrane region" description="Helical" evidence="1">
    <location>
        <begin position="132"/>
        <end position="153"/>
    </location>
</feature>
<gene>
    <name evidence="2" type="ORF">M0811_07712</name>
</gene>
<evidence type="ECO:0000256" key="1">
    <source>
        <dbReference type="SAM" id="Phobius"/>
    </source>
</evidence>
<keyword evidence="3" id="KW-1185">Reference proteome</keyword>
<dbReference type="EMBL" id="JAPDFW010000067">
    <property type="protein sequence ID" value="KAJ5075008.1"/>
    <property type="molecule type" value="Genomic_DNA"/>
</dbReference>
<evidence type="ECO:0000313" key="2">
    <source>
        <dbReference type="EMBL" id="KAJ5075008.1"/>
    </source>
</evidence>
<dbReference type="Proteomes" id="UP001149090">
    <property type="component" value="Unassembled WGS sequence"/>
</dbReference>
<feature type="transmembrane region" description="Helical" evidence="1">
    <location>
        <begin position="103"/>
        <end position="125"/>
    </location>
</feature>
<feature type="transmembrane region" description="Helical" evidence="1">
    <location>
        <begin position="43"/>
        <end position="61"/>
    </location>
</feature>
<organism evidence="2 3">
    <name type="scientific">Anaeramoeba ignava</name>
    <name type="common">Anaerobic marine amoeba</name>
    <dbReference type="NCBI Taxonomy" id="1746090"/>
    <lineage>
        <taxon>Eukaryota</taxon>
        <taxon>Metamonada</taxon>
        <taxon>Anaeramoebidae</taxon>
        <taxon>Anaeramoeba</taxon>
    </lineage>
</organism>
<proteinExistence type="predicted"/>
<protein>
    <submittedName>
        <fullName evidence="2">Uncharacterized protein</fullName>
    </submittedName>
</protein>
<dbReference type="AlphaFoldDB" id="A0A9Q0LP78"/>
<sequence>MITSQQNPRLNFLKTSRLGYIGISFGSLLFSVINFGIEEGNVFQIRWFFLFPAILLILGALSNFHERKLWETSFFFIMSTFWSILCFTWTHNVWDYSIPLKGAVLKMITGFLVLICFYLALIAGITLQSNKLIFWMTFTIALGIFFTILKVAYNVNSVLVGLPFLMVFILSFYIWLALFLGDLAGKYVLPFGNPYWDWKKIKLKLS</sequence>
<keyword evidence="1" id="KW-1133">Transmembrane helix</keyword>
<keyword evidence="1" id="KW-0472">Membrane</keyword>
<feature type="transmembrane region" description="Helical" evidence="1">
    <location>
        <begin position="18"/>
        <end position="37"/>
    </location>
</feature>
<keyword evidence="1" id="KW-0812">Transmembrane</keyword>
<comment type="caution">
    <text evidence="2">The sequence shown here is derived from an EMBL/GenBank/DDBJ whole genome shotgun (WGS) entry which is preliminary data.</text>
</comment>
<feature type="transmembrane region" description="Helical" evidence="1">
    <location>
        <begin position="159"/>
        <end position="180"/>
    </location>
</feature>
<feature type="transmembrane region" description="Helical" evidence="1">
    <location>
        <begin position="73"/>
        <end position="91"/>
    </location>
</feature>
<name>A0A9Q0LP78_ANAIG</name>
<accession>A0A9Q0LP78</accession>